<name>A0ABM0LV56_SACKO</name>
<dbReference type="PANTHER" id="PTHR13489:SF0">
    <property type="entry name" value="MINI-CHROMOSOME MAINTENANCE COMPLEX-BINDING PROTEIN"/>
    <property type="match status" value="1"/>
</dbReference>
<evidence type="ECO:0000256" key="5">
    <source>
        <dbReference type="SAM" id="MobiDB-lite"/>
    </source>
</evidence>
<dbReference type="PANTHER" id="PTHR13489">
    <property type="entry name" value="MINI-CHROMOSOME MAINTENANCE COMPLEX-BINDING PROTEIN"/>
    <property type="match status" value="1"/>
</dbReference>
<evidence type="ECO:0000313" key="6">
    <source>
        <dbReference type="Proteomes" id="UP000694865"/>
    </source>
</evidence>
<feature type="non-terminal residue" evidence="7">
    <location>
        <position position="443"/>
    </location>
</feature>
<dbReference type="RefSeq" id="XP_006811647.1">
    <property type="nucleotide sequence ID" value="XM_006811584.1"/>
</dbReference>
<dbReference type="Pfam" id="PF09739">
    <property type="entry name" value="MCM_bind"/>
    <property type="match status" value="1"/>
</dbReference>
<protein>
    <recommendedName>
        <fullName evidence="3">Mini-chromosome maintenance complex-binding protein</fullName>
    </recommendedName>
</protein>
<gene>
    <name evidence="7" type="primary">LOC102810402</name>
</gene>
<evidence type="ECO:0000256" key="4">
    <source>
        <dbReference type="ARBA" id="ARBA00023242"/>
    </source>
</evidence>
<keyword evidence="6" id="KW-1185">Reference proteome</keyword>
<comment type="subcellular location">
    <subcellularLocation>
        <location evidence="1">Nucleus</location>
    </subcellularLocation>
</comment>
<dbReference type="InterPro" id="IPR019140">
    <property type="entry name" value="MCM_complex-bd"/>
</dbReference>
<feature type="compositionally biased region" description="Basic and acidic residues" evidence="5">
    <location>
        <begin position="133"/>
        <end position="142"/>
    </location>
</feature>
<reference evidence="7" key="1">
    <citation type="submission" date="2025-08" db="UniProtKB">
        <authorList>
            <consortium name="RefSeq"/>
        </authorList>
    </citation>
    <scope>IDENTIFICATION</scope>
    <source>
        <tissue evidence="7">Testes</tissue>
    </source>
</reference>
<evidence type="ECO:0000256" key="2">
    <source>
        <dbReference type="ARBA" id="ARBA00007925"/>
    </source>
</evidence>
<evidence type="ECO:0000256" key="3">
    <source>
        <dbReference type="ARBA" id="ARBA00015405"/>
    </source>
</evidence>
<keyword evidence="4" id="KW-0539">Nucleus</keyword>
<organism evidence="6 7">
    <name type="scientific">Saccoglossus kowalevskii</name>
    <name type="common">Acorn worm</name>
    <dbReference type="NCBI Taxonomy" id="10224"/>
    <lineage>
        <taxon>Eukaryota</taxon>
        <taxon>Metazoa</taxon>
        <taxon>Hemichordata</taxon>
        <taxon>Enteropneusta</taxon>
        <taxon>Harrimaniidae</taxon>
        <taxon>Saccoglossus</taxon>
    </lineage>
</organism>
<dbReference type="GeneID" id="102810402"/>
<sequence length="443" mass="49473">MVQDMFDPEFYLGVYEVSDKKAEQTYLRTGRYRDIAECLPHQHIELESTRNVTLDRQTLYCVPIPAETAWVKQAFSRTSQAKVTPSTSYNISRPKRSLDSEVGVSGNTTNLLNSGNSIANEEVATMETEGESSENKRSRTYEESGTTTASTPNLNFPLPNEEGPACLVKIYDGFDNFRVNDVVEFIGVLSIDPALATDTHQPSSDITSSFVDPSEAMEGVEERHAHSPPPSLVPRLHAIIVNKLQHNNPLLPQNIQTEEAHTVIQNTLSEAVSIRQDLITMFQQVLYGDSLAAEYLLLHLVSSVYARRDVLALGKFSMNLTGCPVGTCFTEELYQLVEELFTKVHYLPMTLTNMNTLKFIPKKDYSANRLLSGMLQLSERTHLIVDETALQPGQLDSNGVHNVTALGNVLSWQKIDYDFNFHRAEFPTNLVVLVLSEGKSLLP</sequence>
<dbReference type="Proteomes" id="UP000694865">
    <property type="component" value="Unplaced"/>
</dbReference>
<evidence type="ECO:0000256" key="1">
    <source>
        <dbReference type="ARBA" id="ARBA00004123"/>
    </source>
</evidence>
<proteinExistence type="inferred from homology"/>
<evidence type="ECO:0000313" key="7">
    <source>
        <dbReference type="RefSeq" id="XP_006811647.1"/>
    </source>
</evidence>
<feature type="compositionally biased region" description="Polar residues" evidence="5">
    <location>
        <begin position="105"/>
        <end position="119"/>
    </location>
</feature>
<accession>A0ABM0LV56</accession>
<comment type="similarity">
    <text evidence="2">Belongs to the MCMBP family.</text>
</comment>
<feature type="region of interest" description="Disordered" evidence="5">
    <location>
        <begin position="84"/>
        <end position="157"/>
    </location>
</feature>
<feature type="compositionally biased region" description="Polar residues" evidence="5">
    <location>
        <begin position="143"/>
        <end position="154"/>
    </location>
</feature>